<dbReference type="Pfam" id="PF04376">
    <property type="entry name" value="ATE_N"/>
    <property type="match status" value="1"/>
</dbReference>
<dbReference type="InterPro" id="IPR016181">
    <property type="entry name" value="Acyl_CoA_acyltransferase"/>
</dbReference>
<keyword evidence="4" id="KW-0012">Acyltransferase</keyword>
<dbReference type="InterPro" id="IPR007471">
    <property type="entry name" value="N-end_Aminoacyl_Trfase_N"/>
</dbReference>
<dbReference type="EC" id="2.3.2.8" evidence="2"/>
<evidence type="ECO:0000313" key="8">
    <source>
        <dbReference type="EMBL" id="KAE8272330.1"/>
    </source>
</evidence>
<dbReference type="InterPro" id="IPR007472">
    <property type="entry name" value="N-end_Aminoacyl_Trfase_C"/>
</dbReference>
<dbReference type="Pfam" id="PF04377">
    <property type="entry name" value="ATE_C"/>
    <property type="match status" value="1"/>
</dbReference>
<feature type="region of interest" description="Disordered" evidence="5">
    <location>
        <begin position="385"/>
        <end position="433"/>
    </location>
</feature>
<keyword evidence="9" id="KW-1185">Reference proteome</keyword>
<proteinExistence type="inferred from homology"/>
<evidence type="ECO:0000259" key="6">
    <source>
        <dbReference type="Pfam" id="PF04376"/>
    </source>
</evidence>
<accession>A0A8X7NH76</accession>
<organism evidence="8 9">
    <name type="scientific">Tilletia walkeri</name>
    <dbReference type="NCBI Taxonomy" id="117179"/>
    <lineage>
        <taxon>Eukaryota</taxon>
        <taxon>Fungi</taxon>
        <taxon>Dikarya</taxon>
        <taxon>Basidiomycota</taxon>
        <taxon>Ustilaginomycotina</taxon>
        <taxon>Exobasidiomycetes</taxon>
        <taxon>Tilletiales</taxon>
        <taxon>Tilletiaceae</taxon>
        <taxon>Tilletia</taxon>
    </lineage>
</organism>
<reference evidence="8" key="1">
    <citation type="submission" date="2016-04" db="EMBL/GenBank/DDBJ databases">
        <authorList>
            <person name="Nguyen H.D."/>
            <person name="Samba Siva P."/>
            <person name="Cullis J."/>
            <person name="Levesque C.A."/>
            <person name="Hambleton S."/>
        </authorList>
    </citation>
    <scope>NUCLEOTIDE SEQUENCE</scope>
    <source>
        <strain evidence="8">DAOMC 236422</strain>
    </source>
</reference>
<keyword evidence="3" id="KW-0808">Transferase</keyword>
<protein>
    <recommendedName>
        <fullName evidence="2">arginyltransferase</fullName>
        <ecNumber evidence="2">2.3.2.8</ecNumber>
    </recommendedName>
</protein>
<name>A0A8X7NH76_9BASI</name>
<evidence type="ECO:0000256" key="3">
    <source>
        <dbReference type="ARBA" id="ARBA00022679"/>
    </source>
</evidence>
<reference evidence="8" key="2">
    <citation type="journal article" date="2019" name="IMA Fungus">
        <title>Genome sequencing and comparison of five Tilletia species to identify candidate genes for the detection of regulated species infecting wheat.</title>
        <authorList>
            <person name="Nguyen H.D.T."/>
            <person name="Sultana T."/>
            <person name="Kesanakurti P."/>
            <person name="Hambleton S."/>
        </authorList>
    </citation>
    <scope>NUCLEOTIDE SEQUENCE</scope>
    <source>
        <strain evidence="8">DAOMC 236422</strain>
    </source>
</reference>
<evidence type="ECO:0000256" key="2">
    <source>
        <dbReference type="ARBA" id="ARBA00012025"/>
    </source>
</evidence>
<gene>
    <name evidence="8" type="ORF">A4X09_0g63</name>
</gene>
<dbReference type="GO" id="GO:0004057">
    <property type="term" value="F:arginyl-tRNA--protein transferase activity"/>
    <property type="evidence" value="ECO:0007669"/>
    <property type="project" value="UniProtKB-EC"/>
</dbReference>
<dbReference type="Proteomes" id="UP000078113">
    <property type="component" value="Unassembled WGS sequence"/>
</dbReference>
<evidence type="ECO:0000256" key="4">
    <source>
        <dbReference type="ARBA" id="ARBA00023315"/>
    </source>
</evidence>
<evidence type="ECO:0000256" key="1">
    <source>
        <dbReference type="ARBA" id="ARBA00009991"/>
    </source>
</evidence>
<dbReference type="PANTHER" id="PTHR21367:SF1">
    <property type="entry name" value="ARGINYL-TRNA--PROTEIN TRANSFERASE 1"/>
    <property type="match status" value="1"/>
</dbReference>
<sequence length="490" mass="55489">MYALRPPNLNFEAPTTYSFGRETESSESWEGMRISLVAVGGASSSSCGYCSPPGQRAKIKTSRSFYLFSYALDPEAYQYLIDAGWRRSGEVLYKPDNSRTCCPQHTIRLPVESFKTSRSQRRALKPLFWEIHAPEDGNRPMKKRGNDNEPFDLESFWLNTEWNPKDELRNAGGVDEIAVGNSWYRFQKRRKLEITLRPASHTEEKFQLWNRYQIAVHKDTPGSNTHNSWKRFLVNNSFHTQQDINDRGPVDLSSDDAIPYGGYHQEWRLDGELIAVGVLDILPSCVSSVYLFYEPKYEHLNLGKASALREIHLVSQLQRKRGMQDLRYYYLGFWIANCQKMVYKADFRPQMVLDTATNQWHPMSEVKSAIESGIHFDFLSPHTSDKGCESSTSAASESIEEGADSADDDNDEEGFSTELQTPLPPGYQDPDTITASDLNSTNVLIQSNLFGSRIVPFGTSGLTTDPEMITKLKTAKSALDGISELFAFVP</sequence>
<dbReference type="EMBL" id="LWDG02000001">
    <property type="protein sequence ID" value="KAE8272330.1"/>
    <property type="molecule type" value="Genomic_DNA"/>
</dbReference>
<evidence type="ECO:0000256" key="5">
    <source>
        <dbReference type="SAM" id="MobiDB-lite"/>
    </source>
</evidence>
<comment type="caution">
    <text evidence="8">The sequence shown here is derived from an EMBL/GenBank/DDBJ whole genome shotgun (WGS) entry which is preliminary data.</text>
</comment>
<dbReference type="SUPFAM" id="SSF55729">
    <property type="entry name" value="Acyl-CoA N-acyltransferases (Nat)"/>
    <property type="match status" value="1"/>
</dbReference>
<dbReference type="InterPro" id="IPR030700">
    <property type="entry name" value="N-end_Aminoacyl_Trfase"/>
</dbReference>
<evidence type="ECO:0000259" key="7">
    <source>
        <dbReference type="Pfam" id="PF04377"/>
    </source>
</evidence>
<feature type="domain" description="N-end aminoacyl transferase N-terminal" evidence="6">
    <location>
        <begin position="45"/>
        <end position="122"/>
    </location>
</feature>
<comment type="similarity">
    <text evidence="1">Belongs to the R-transferase family.</text>
</comment>
<dbReference type="GO" id="GO:0005737">
    <property type="term" value="C:cytoplasm"/>
    <property type="evidence" value="ECO:0007669"/>
    <property type="project" value="TreeGrafter"/>
</dbReference>
<dbReference type="AlphaFoldDB" id="A0A8X7NH76"/>
<evidence type="ECO:0000313" key="9">
    <source>
        <dbReference type="Proteomes" id="UP000078113"/>
    </source>
</evidence>
<dbReference type="PANTHER" id="PTHR21367">
    <property type="entry name" value="ARGININE-TRNA-PROTEIN TRANSFERASE 1"/>
    <property type="match status" value="1"/>
</dbReference>
<feature type="compositionally biased region" description="Acidic residues" evidence="5">
    <location>
        <begin position="398"/>
        <end position="415"/>
    </location>
</feature>
<feature type="domain" description="N-end rule aminoacyl transferase C-terminal" evidence="7">
    <location>
        <begin position="204"/>
        <end position="353"/>
    </location>
</feature>